<dbReference type="Pfam" id="PF23579">
    <property type="entry name" value="ARM_TBCD"/>
    <property type="match status" value="2"/>
</dbReference>
<accession>A0A183UAR7</accession>
<dbReference type="WBParaSite" id="TCNE_0000558701-mRNA-1">
    <property type="protein sequence ID" value="TCNE_0000558701-mRNA-1"/>
    <property type="gene ID" value="TCNE_0000558701"/>
</dbReference>
<dbReference type="GO" id="GO:0070830">
    <property type="term" value="P:bicellular tight junction assembly"/>
    <property type="evidence" value="ECO:0007669"/>
    <property type="project" value="TreeGrafter"/>
</dbReference>
<reference evidence="6 7" key="2">
    <citation type="submission" date="2018-11" db="EMBL/GenBank/DDBJ databases">
        <authorList>
            <consortium name="Pathogen Informatics"/>
        </authorList>
    </citation>
    <scope>NUCLEOTIDE SEQUENCE [LARGE SCALE GENOMIC DNA]</scope>
</reference>
<protein>
    <recommendedName>
        <fullName evidence="2">Tubulin-specific chaperone D</fullName>
    </recommendedName>
</protein>
<evidence type="ECO:0000313" key="7">
    <source>
        <dbReference type="Proteomes" id="UP000050794"/>
    </source>
</evidence>
<keyword evidence="3" id="KW-0143">Chaperone</keyword>
<dbReference type="GO" id="GO:0034333">
    <property type="term" value="P:adherens junction assembly"/>
    <property type="evidence" value="ECO:0007669"/>
    <property type="project" value="TreeGrafter"/>
</dbReference>
<dbReference type="GO" id="GO:0000226">
    <property type="term" value="P:microtubule cytoskeleton organization"/>
    <property type="evidence" value="ECO:0007669"/>
    <property type="project" value="TreeGrafter"/>
</dbReference>
<gene>
    <name evidence="6" type="ORF">TCNE_LOCUS5587</name>
</gene>
<dbReference type="InterPro" id="IPR033162">
    <property type="entry name" value="TBCD"/>
</dbReference>
<feature type="repeat" description="HEAT" evidence="4">
    <location>
        <begin position="759"/>
        <end position="796"/>
    </location>
</feature>
<dbReference type="InterPro" id="IPR022577">
    <property type="entry name" value="TBCD_C"/>
</dbReference>
<dbReference type="GO" id="GO:0016328">
    <property type="term" value="C:lateral plasma membrane"/>
    <property type="evidence" value="ECO:0007669"/>
    <property type="project" value="TreeGrafter"/>
</dbReference>
<comment type="similarity">
    <text evidence="1">Belongs to the TBCD family.</text>
</comment>
<dbReference type="PROSITE" id="PS50077">
    <property type="entry name" value="HEAT_REPEAT"/>
    <property type="match status" value="1"/>
</dbReference>
<dbReference type="GO" id="GO:0007021">
    <property type="term" value="P:tubulin complex assembly"/>
    <property type="evidence" value="ECO:0007669"/>
    <property type="project" value="InterPro"/>
</dbReference>
<dbReference type="InterPro" id="IPR016024">
    <property type="entry name" value="ARM-type_fold"/>
</dbReference>
<evidence type="ECO:0000256" key="3">
    <source>
        <dbReference type="ARBA" id="ARBA00023186"/>
    </source>
</evidence>
<feature type="domain" description="C2H2-type" evidence="5">
    <location>
        <begin position="215"/>
        <end position="237"/>
    </location>
</feature>
<dbReference type="GO" id="GO:0005096">
    <property type="term" value="F:GTPase activator activity"/>
    <property type="evidence" value="ECO:0007669"/>
    <property type="project" value="InterPro"/>
</dbReference>
<dbReference type="PROSITE" id="PS00028">
    <property type="entry name" value="ZINC_FINGER_C2H2_1"/>
    <property type="match status" value="1"/>
</dbReference>
<dbReference type="InterPro" id="IPR021133">
    <property type="entry name" value="HEAT_type_2"/>
</dbReference>
<name>A0A183UAR7_TOXCA</name>
<proteinExistence type="inferred from homology"/>
<sequence>MVSRRKQARPVKRSAVDWDKSLLDSTTVDAYCLPVVGKCTSSTYSCASALAGRYSEEALPSNTTPAPPESSSNELHNVLPNPCSCVHTFASSSRSHPYWILHEESNSSAEYDNVSPLKCLESIVKPKEELTLRHAAKRVPSVRPSCYGSQRNAFTNSASSPYMLQTKTEAERSSKGESNALCELSQLVHKVGSVRHSTCTEVHAESNCAKSVFTCLQCSCSFETLDHLVFHISTTKHFTRIATKHIEPVAPWEKGVVATHHRDKERSQRARILECTLCGQTFEGDAGYHLRFKHKLDSFMDWISVIKIAEASPNPDKNAFALNKLQTLVNGVKKMQEKVLLEAVEDVIDDDLCSEAAISTTPSLQAFADAHRKEIFSLICEIPSFASSPNLEEAKLERYRTVLNLYQEQPMLLDCCINDMITKLLSFVKLLEDGQTKFDNVSKVAMLFLSHLAKVRGYKHFLSLLPHEKFSRTYLITREPSWFCGHSQDAQSAPCYRPGVEERVHKLICRNRKCFSVGMDEGSDVCYMEKVLVSLEKYSGLKSSSTDYETRHVLLLWMTILCKNPFDFSRFDSCVVGPSTVQRIISAVMPSLYVRVNKCHPIAALLLAIVMTREDARAKLLISTVESSMNALSTCSTTSSTDTVLVGNLYLLTAIFKHGRRDDLFPLASRMLRVVSPLTNFIDADLVVKKLLIKLIQRLGMVFLKPKVSKWRYERGNRVLTLDVESVNKVKERAVVSMDGDEPINEEDYDIPCEELEIVLDVVLRALRDRDTDIRWSAAKGVGRVASRLPKQLANDVLSSILASNFDDMAGHAAWHGGCLAIAELSRRGYLLPERLPHITPVLLKALVFEERQGRHALGANVRDAACYICWALARAFRPSDMASYVDQIATSLVCVALFDREINVRRAASAAFQENVGRQGSFPNGIEILTLIDYFAVGTRRHAYLEVAVEVAKYSFYSRSLIDHLVDHKITHWDEDIRILAAESLRRLAAFETDVLLQQVESRLIPLVNSEQPVSRQGSILALAGALSGLDACGVFISESLYRSVARIPSDTFAMCEMKTHSLGGLLIRRAINTFIRLLSALHEWLRSIDLIASDESEQLRKGAVLAASRFFLLFNNPERAALLVNRVKELYIHQVVCAQKEYVREGIASVLSVLPPDIYTFRTNDSVPLSADIINTLIAVVDGRSGIDASWAYGRRASADALTKIVLVVGFDSLSLADSARIIDCMVNALNDYTMDQRGDVGWVLRASAMRGLCTLLPKAQRCGRHSERVDEVVCKIVQQSCEKIDAIRICAAEVLCDWLRSGLENIVEKEVLEMVYVTEIASSGLRLYPWRSRRCFTRLASLLKSRHYRYHALIGFIVSAGGPGESTMHAASDALLSVLATYRDSSEEMEVFLRDLATIFSNNIGVTRITMPILRILEQIFVAETLTCFEANPDSSSSLSKIIDLVAAESTRKGKPHKVRIGVAILCQALHFNCESRIWRKAASVIVRTLRSPYPTLRRTAAEQLYECVMSEAIDLQDKKNGHRSELLSLLTKTEWQADGDFSEISRSIARILDVTA</sequence>
<dbReference type="SUPFAM" id="SSF48371">
    <property type="entry name" value="ARM repeat"/>
    <property type="match status" value="1"/>
</dbReference>
<dbReference type="Gene3D" id="1.25.10.10">
    <property type="entry name" value="Leucine-rich Repeat Variant"/>
    <property type="match status" value="2"/>
</dbReference>
<evidence type="ECO:0000256" key="1">
    <source>
        <dbReference type="ARBA" id="ARBA00006853"/>
    </source>
</evidence>
<evidence type="ECO:0000259" key="5">
    <source>
        <dbReference type="PROSITE" id="PS00028"/>
    </source>
</evidence>
<evidence type="ECO:0000256" key="4">
    <source>
        <dbReference type="PROSITE-ProRule" id="PRU00103"/>
    </source>
</evidence>
<dbReference type="InterPro" id="IPR058033">
    <property type="entry name" value="ARM_TBCD_2nd"/>
</dbReference>
<dbReference type="GO" id="GO:0007023">
    <property type="term" value="P:post-chaperonin tubulin folding pathway"/>
    <property type="evidence" value="ECO:0007669"/>
    <property type="project" value="InterPro"/>
</dbReference>
<dbReference type="Proteomes" id="UP000050794">
    <property type="component" value="Unassembled WGS sequence"/>
</dbReference>
<dbReference type="Pfam" id="PF25767">
    <property type="entry name" value="ARM_TBCD_2nd"/>
    <property type="match status" value="1"/>
</dbReference>
<organism evidence="7 8">
    <name type="scientific">Toxocara canis</name>
    <name type="common">Canine roundworm</name>
    <dbReference type="NCBI Taxonomy" id="6265"/>
    <lineage>
        <taxon>Eukaryota</taxon>
        <taxon>Metazoa</taxon>
        <taxon>Ecdysozoa</taxon>
        <taxon>Nematoda</taxon>
        <taxon>Chromadorea</taxon>
        <taxon>Rhabditida</taxon>
        <taxon>Spirurina</taxon>
        <taxon>Ascaridomorpha</taxon>
        <taxon>Ascaridoidea</taxon>
        <taxon>Toxocaridae</taxon>
        <taxon>Toxocara</taxon>
    </lineage>
</organism>
<dbReference type="Pfam" id="PF12612">
    <property type="entry name" value="TFCD_C"/>
    <property type="match status" value="1"/>
</dbReference>
<evidence type="ECO:0000313" key="6">
    <source>
        <dbReference type="EMBL" id="VDM36761.1"/>
    </source>
</evidence>
<dbReference type="InterPro" id="IPR013087">
    <property type="entry name" value="Znf_C2H2_type"/>
</dbReference>
<dbReference type="InterPro" id="IPR011989">
    <property type="entry name" value="ARM-like"/>
</dbReference>
<evidence type="ECO:0000313" key="8">
    <source>
        <dbReference type="WBParaSite" id="TCNE_0000558701-mRNA-1"/>
    </source>
</evidence>
<dbReference type="EMBL" id="UYWY01019371">
    <property type="protein sequence ID" value="VDM36761.1"/>
    <property type="molecule type" value="Genomic_DNA"/>
</dbReference>
<reference evidence="8" key="1">
    <citation type="submission" date="2016-06" db="UniProtKB">
        <authorList>
            <consortium name="WormBaseParasite"/>
        </authorList>
    </citation>
    <scope>IDENTIFICATION</scope>
</reference>
<dbReference type="PANTHER" id="PTHR12658">
    <property type="entry name" value="BETA-TUBULIN COFACTOR D"/>
    <property type="match status" value="1"/>
</dbReference>
<dbReference type="PANTHER" id="PTHR12658:SF0">
    <property type="entry name" value="TUBULIN-SPECIFIC CHAPERONE D"/>
    <property type="match status" value="1"/>
</dbReference>
<dbReference type="GO" id="GO:0048487">
    <property type="term" value="F:beta-tubulin binding"/>
    <property type="evidence" value="ECO:0007669"/>
    <property type="project" value="InterPro"/>
</dbReference>
<evidence type="ECO:0000256" key="2">
    <source>
        <dbReference type="ARBA" id="ARBA00015003"/>
    </source>
</evidence>
<keyword evidence="7" id="KW-1185">Reference proteome</keyword>